<dbReference type="GO" id="GO:0016407">
    <property type="term" value="F:acetyltransferase activity"/>
    <property type="evidence" value="ECO:0007669"/>
    <property type="project" value="InterPro"/>
</dbReference>
<accession>A0A4U0TT36</accession>
<dbReference type="Pfam" id="PF00797">
    <property type="entry name" value="Acetyltransf_2"/>
    <property type="match status" value="1"/>
</dbReference>
<dbReference type="Gene3D" id="3.30.2140.20">
    <property type="match status" value="1"/>
</dbReference>
<dbReference type="InterPro" id="IPR001447">
    <property type="entry name" value="Arylamine_N-AcTrfase"/>
</dbReference>
<dbReference type="Proteomes" id="UP000308549">
    <property type="component" value="Unassembled WGS sequence"/>
</dbReference>
<gene>
    <name evidence="3" type="ORF">B0A50_06264</name>
</gene>
<organism evidence="3 4">
    <name type="scientific">Salinomyces thailandicus</name>
    <dbReference type="NCBI Taxonomy" id="706561"/>
    <lineage>
        <taxon>Eukaryota</taxon>
        <taxon>Fungi</taxon>
        <taxon>Dikarya</taxon>
        <taxon>Ascomycota</taxon>
        <taxon>Pezizomycotina</taxon>
        <taxon>Dothideomycetes</taxon>
        <taxon>Dothideomycetidae</taxon>
        <taxon>Mycosphaerellales</taxon>
        <taxon>Teratosphaeriaceae</taxon>
        <taxon>Salinomyces</taxon>
    </lineage>
</organism>
<dbReference type="EMBL" id="NAJL01000036">
    <property type="protein sequence ID" value="TKA25360.1"/>
    <property type="molecule type" value="Genomic_DNA"/>
</dbReference>
<protein>
    <submittedName>
        <fullName evidence="3">Uncharacterized protein</fullName>
    </submittedName>
</protein>
<dbReference type="PANTHER" id="PTHR11786:SF0">
    <property type="entry name" value="ARYLAMINE N-ACETYLTRANSFERASE 4-RELATED"/>
    <property type="match status" value="1"/>
</dbReference>
<evidence type="ECO:0000256" key="1">
    <source>
        <dbReference type="ARBA" id="ARBA00006547"/>
    </source>
</evidence>
<name>A0A4U0TT36_9PEZI</name>
<evidence type="ECO:0000313" key="4">
    <source>
        <dbReference type="Proteomes" id="UP000308549"/>
    </source>
</evidence>
<sequence length="337" mass="38106">MAAKRHTYTHDQLTQYFHRIQLPTASHIFNARPLPASAQLTFLTLLQHHHLVKIPWENLTQHYSWHRVVNVKPLHLFRKIVLNSQGTNRGGYCMEANLFFHHVLLSLGFDVYMSGSRIYSGDEGVGFGGWTHVVNLVTIDGVRYLLDGGFGPQGPVRPLALNEGVVSTQVAPAECRLLYEALPQMLDQRQKVWVYQQRYGPGKEWKTMYCFTDLEFLPVDVESMNFAPWLNKQSFFTHRVVCVRFTTAGEPSGDEGAEWPGSPEGEGLEGEVDGALSLDQDVLKWRRKGSKVLEWKFRNEGERVEALEKYFGIVLADEDREAVKGTAAAISASGDDQ</sequence>
<proteinExistence type="inferred from homology"/>
<evidence type="ECO:0000313" key="3">
    <source>
        <dbReference type="EMBL" id="TKA25360.1"/>
    </source>
</evidence>
<keyword evidence="4" id="KW-1185">Reference proteome</keyword>
<dbReference type="InterPro" id="IPR038765">
    <property type="entry name" value="Papain-like_cys_pep_sf"/>
</dbReference>
<dbReference type="InterPro" id="IPR053710">
    <property type="entry name" value="Arylamine_NAT_domain_sf"/>
</dbReference>
<evidence type="ECO:0000256" key="2">
    <source>
        <dbReference type="SAM" id="MobiDB-lite"/>
    </source>
</evidence>
<comment type="similarity">
    <text evidence="1">Belongs to the arylamine N-acetyltransferase family.</text>
</comment>
<dbReference type="OrthoDB" id="10260017at2759"/>
<dbReference type="AlphaFoldDB" id="A0A4U0TT36"/>
<reference evidence="3 4" key="1">
    <citation type="submission" date="2017-03" db="EMBL/GenBank/DDBJ databases">
        <title>Genomes of endolithic fungi from Antarctica.</title>
        <authorList>
            <person name="Coleine C."/>
            <person name="Masonjones S."/>
            <person name="Stajich J.E."/>
        </authorList>
    </citation>
    <scope>NUCLEOTIDE SEQUENCE [LARGE SCALE GENOMIC DNA]</scope>
    <source>
        <strain evidence="3 4">CCFEE 6315</strain>
    </source>
</reference>
<dbReference type="PANTHER" id="PTHR11786">
    <property type="entry name" value="N-HYDROXYARYLAMINE O-ACETYLTRANSFERASE"/>
    <property type="match status" value="1"/>
</dbReference>
<comment type="caution">
    <text evidence="3">The sequence shown here is derived from an EMBL/GenBank/DDBJ whole genome shotgun (WGS) entry which is preliminary data.</text>
</comment>
<feature type="region of interest" description="Disordered" evidence="2">
    <location>
        <begin position="250"/>
        <end position="271"/>
    </location>
</feature>
<dbReference type="SUPFAM" id="SSF54001">
    <property type="entry name" value="Cysteine proteinases"/>
    <property type="match status" value="1"/>
</dbReference>